<sequence>MAGNKCTNATQQWAVLAERKPALCKMLIVEPLDEFYKELRGFARRRDRNAHVKVLARVGHLHEQLNLDLIWIELSRIEFSYCFCRQVRQHSVQLRWVYKSDG</sequence>
<reference evidence="1" key="1">
    <citation type="submission" date="2020-05" db="EMBL/GenBank/DDBJ databases">
        <authorList>
            <person name="Chiriac C."/>
            <person name="Salcher M."/>
            <person name="Ghai R."/>
            <person name="Kavagutti S V."/>
        </authorList>
    </citation>
    <scope>NUCLEOTIDE SEQUENCE</scope>
</reference>
<evidence type="ECO:0000313" key="1">
    <source>
        <dbReference type="EMBL" id="CAB5031850.1"/>
    </source>
</evidence>
<dbReference type="EMBL" id="CAFBPW010000060">
    <property type="protein sequence ID" value="CAB5031850.1"/>
    <property type="molecule type" value="Genomic_DNA"/>
</dbReference>
<protein>
    <submittedName>
        <fullName evidence="1">Unannotated protein</fullName>
    </submittedName>
</protein>
<name>A0A6J7RTX6_9ZZZZ</name>
<proteinExistence type="predicted"/>
<dbReference type="AlphaFoldDB" id="A0A6J7RTX6"/>
<gene>
    <name evidence="1" type="ORF">UFOPK4173_00704</name>
</gene>
<accession>A0A6J7RTX6</accession>
<organism evidence="1">
    <name type="scientific">freshwater metagenome</name>
    <dbReference type="NCBI Taxonomy" id="449393"/>
    <lineage>
        <taxon>unclassified sequences</taxon>
        <taxon>metagenomes</taxon>
        <taxon>ecological metagenomes</taxon>
    </lineage>
</organism>